<dbReference type="Gene3D" id="3.30.70.100">
    <property type="match status" value="1"/>
</dbReference>
<keyword evidence="3 5" id="KW-0378">Hydrolase</keyword>
<dbReference type="SUPFAM" id="SSF54975">
    <property type="entry name" value="Acylphosphatase/BLUF domain-like"/>
    <property type="match status" value="1"/>
</dbReference>
<evidence type="ECO:0000313" key="8">
    <source>
        <dbReference type="EMBL" id="PRP87596.1"/>
    </source>
</evidence>
<dbReference type="InParanoid" id="A0A2P6NUI7"/>
<dbReference type="PROSITE" id="PS51160">
    <property type="entry name" value="ACYLPHOSPHATASE_3"/>
    <property type="match status" value="1"/>
</dbReference>
<dbReference type="AlphaFoldDB" id="A0A2P6NUI7"/>
<dbReference type="Pfam" id="PF00708">
    <property type="entry name" value="Acylphosphatase"/>
    <property type="match status" value="1"/>
</dbReference>
<dbReference type="PROSITE" id="PS00150">
    <property type="entry name" value="ACYLPHOSPHATASE_1"/>
    <property type="match status" value="1"/>
</dbReference>
<proteinExistence type="inferred from homology"/>
<dbReference type="EC" id="3.6.1.7" evidence="2 5"/>
<comment type="catalytic activity">
    <reaction evidence="4 5">
        <text>an acyl phosphate + H2O = a carboxylate + phosphate + H(+)</text>
        <dbReference type="Rhea" id="RHEA:14965"/>
        <dbReference type="ChEBI" id="CHEBI:15377"/>
        <dbReference type="ChEBI" id="CHEBI:15378"/>
        <dbReference type="ChEBI" id="CHEBI:29067"/>
        <dbReference type="ChEBI" id="CHEBI:43474"/>
        <dbReference type="ChEBI" id="CHEBI:59918"/>
        <dbReference type="EC" id="3.6.1.7"/>
    </reaction>
</comment>
<feature type="active site" evidence="5">
    <location>
        <position position="38"/>
    </location>
</feature>
<dbReference type="OrthoDB" id="7961613at2759"/>
<comment type="caution">
    <text evidence="8">The sequence shown here is derived from an EMBL/GenBank/DDBJ whole genome shotgun (WGS) entry which is preliminary data.</text>
</comment>
<dbReference type="PANTHER" id="PTHR10029">
    <property type="entry name" value="ACYLPHOSPHATASE"/>
    <property type="match status" value="1"/>
</dbReference>
<gene>
    <name evidence="8" type="ORF">PROFUN_04623</name>
</gene>
<dbReference type="InterPro" id="IPR001792">
    <property type="entry name" value="Acylphosphatase-like_dom"/>
</dbReference>
<dbReference type="GO" id="GO:0003998">
    <property type="term" value="F:acylphosphatase activity"/>
    <property type="evidence" value="ECO:0007669"/>
    <property type="project" value="UniProtKB-EC"/>
</dbReference>
<sequence>MNRVGFRFEVFGKVQGVCFRASTVDKARDLKLRGWVRNTNRDTVEGEVEDNRKKWLSTEGSKYSRIDRCETEDYAESKHTSGFEQRR</sequence>
<evidence type="ECO:0000313" key="9">
    <source>
        <dbReference type="Proteomes" id="UP000241769"/>
    </source>
</evidence>
<dbReference type="Proteomes" id="UP000241769">
    <property type="component" value="Unassembled WGS sequence"/>
</dbReference>
<dbReference type="EMBL" id="MDYQ01000019">
    <property type="protein sequence ID" value="PRP87596.1"/>
    <property type="molecule type" value="Genomic_DNA"/>
</dbReference>
<keyword evidence="9" id="KW-1185">Reference proteome</keyword>
<feature type="active site" evidence="5">
    <location>
        <position position="20"/>
    </location>
</feature>
<evidence type="ECO:0000256" key="2">
    <source>
        <dbReference type="ARBA" id="ARBA00012150"/>
    </source>
</evidence>
<evidence type="ECO:0000256" key="5">
    <source>
        <dbReference type="PROSITE-ProRule" id="PRU00520"/>
    </source>
</evidence>
<evidence type="ECO:0000259" key="7">
    <source>
        <dbReference type="PROSITE" id="PS51160"/>
    </source>
</evidence>
<dbReference type="PRINTS" id="PR00112">
    <property type="entry name" value="ACYLPHPHTASE"/>
</dbReference>
<dbReference type="InterPro" id="IPR036046">
    <property type="entry name" value="Acylphosphatase-like_dom_sf"/>
</dbReference>
<organism evidence="8 9">
    <name type="scientific">Planoprotostelium fungivorum</name>
    <dbReference type="NCBI Taxonomy" id="1890364"/>
    <lineage>
        <taxon>Eukaryota</taxon>
        <taxon>Amoebozoa</taxon>
        <taxon>Evosea</taxon>
        <taxon>Variosea</taxon>
        <taxon>Cavosteliida</taxon>
        <taxon>Cavosteliaceae</taxon>
        <taxon>Planoprotostelium</taxon>
    </lineage>
</organism>
<feature type="domain" description="Acylphosphatase-like" evidence="7">
    <location>
        <begin position="5"/>
        <end position="87"/>
    </location>
</feature>
<comment type="similarity">
    <text evidence="1 6">Belongs to the acylphosphatase family.</text>
</comment>
<protein>
    <recommendedName>
        <fullName evidence="2 5">acylphosphatase</fullName>
        <ecNumber evidence="2 5">3.6.1.7</ecNumber>
    </recommendedName>
</protein>
<evidence type="ECO:0000256" key="6">
    <source>
        <dbReference type="RuleBase" id="RU004168"/>
    </source>
</evidence>
<accession>A0A2P6NUI7</accession>
<name>A0A2P6NUI7_9EUKA</name>
<evidence type="ECO:0000256" key="4">
    <source>
        <dbReference type="ARBA" id="ARBA00047645"/>
    </source>
</evidence>
<reference evidence="8 9" key="1">
    <citation type="journal article" date="2018" name="Genome Biol. Evol.">
        <title>Multiple Roots of Fruiting Body Formation in Amoebozoa.</title>
        <authorList>
            <person name="Hillmann F."/>
            <person name="Forbes G."/>
            <person name="Novohradska S."/>
            <person name="Ferling I."/>
            <person name="Riege K."/>
            <person name="Groth M."/>
            <person name="Westermann M."/>
            <person name="Marz M."/>
            <person name="Spaller T."/>
            <person name="Winckler T."/>
            <person name="Schaap P."/>
            <person name="Glockner G."/>
        </authorList>
    </citation>
    <scope>NUCLEOTIDE SEQUENCE [LARGE SCALE GENOMIC DNA]</scope>
    <source>
        <strain evidence="8 9">Jena</strain>
    </source>
</reference>
<evidence type="ECO:0000256" key="3">
    <source>
        <dbReference type="ARBA" id="ARBA00022801"/>
    </source>
</evidence>
<dbReference type="STRING" id="1890364.A0A2P6NUI7"/>
<evidence type="ECO:0000256" key="1">
    <source>
        <dbReference type="ARBA" id="ARBA00005614"/>
    </source>
</evidence>
<dbReference type="InterPro" id="IPR020456">
    <property type="entry name" value="Acylphosphatase"/>
</dbReference>
<dbReference type="PANTHER" id="PTHR10029:SF3">
    <property type="entry name" value="ACYLPHOSPHATASE-RELATED"/>
    <property type="match status" value="1"/>
</dbReference>
<dbReference type="InterPro" id="IPR017968">
    <property type="entry name" value="Acylphosphatase_CS"/>
</dbReference>